<feature type="compositionally biased region" description="Low complexity" evidence="6">
    <location>
        <begin position="321"/>
        <end position="330"/>
    </location>
</feature>
<evidence type="ECO:0000256" key="6">
    <source>
        <dbReference type="SAM" id="MobiDB-lite"/>
    </source>
</evidence>
<feature type="compositionally biased region" description="Basic and acidic residues" evidence="6">
    <location>
        <begin position="299"/>
        <end position="308"/>
    </location>
</feature>
<feature type="domain" description="Protein kinase" evidence="7">
    <location>
        <begin position="18"/>
        <end position="267"/>
    </location>
</feature>
<dbReference type="InterPro" id="IPR011009">
    <property type="entry name" value="Kinase-like_dom_sf"/>
</dbReference>
<evidence type="ECO:0000313" key="9">
    <source>
        <dbReference type="Proteomes" id="UP001642464"/>
    </source>
</evidence>
<dbReference type="InterPro" id="IPR017441">
    <property type="entry name" value="Protein_kinase_ATP_BS"/>
</dbReference>
<feature type="compositionally biased region" description="Basic and acidic residues" evidence="6">
    <location>
        <begin position="564"/>
        <end position="578"/>
    </location>
</feature>
<dbReference type="Gene3D" id="1.10.510.10">
    <property type="entry name" value="Transferase(Phosphotransferase) domain 1"/>
    <property type="match status" value="1"/>
</dbReference>
<dbReference type="PROSITE" id="PS00108">
    <property type="entry name" value="PROTEIN_KINASE_ST"/>
    <property type="match status" value="1"/>
</dbReference>
<dbReference type="Proteomes" id="UP001642464">
    <property type="component" value="Unassembled WGS sequence"/>
</dbReference>
<feature type="compositionally biased region" description="Basic residues" evidence="6">
    <location>
        <begin position="483"/>
        <end position="493"/>
    </location>
</feature>
<feature type="compositionally biased region" description="Gly residues" evidence="6">
    <location>
        <begin position="338"/>
        <end position="353"/>
    </location>
</feature>
<dbReference type="PANTHER" id="PTHR48016:SF4">
    <property type="entry name" value="PROTEIN KINASE DOMAIN-CONTAINING PROTEIN"/>
    <property type="match status" value="1"/>
</dbReference>
<dbReference type="InterPro" id="IPR008271">
    <property type="entry name" value="Ser/Thr_kinase_AS"/>
</dbReference>
<keyword evidence="4 5" id="KW-0067">ATP-binding</keyword>
<name>A0ABP0STC0_9DINO</name>
<dbReference type="CDD" id="cd06627">
    <property type="entry name" value="STKc_Cdc7_like"/>
    <property type="match status" value="1"/>
</dbReference>
<comment type="caution">
    <text evidence="8">The sequence shown here is derived from an EMBL/GenBank/DDBJ whole genome shotgun (WGS) entry which is preliminary data.</text>
</comment>
<evidence type="ECO:0000259" key="7">
    <source>
        <dbReference type="PROSITE" id="PS50011"/>
    </source>
</evidence>
<feature type="region of interest" description="Disordered" evidence="6">
    <location>
        <begin position="402"/>
        <end position="634"/>
    </location>
</feature>
<dbReference type="PROSITE" id="PS00107">
    <property type="entry name" value="PROTEIN_KINASE_ATP"/>
    <property type="match status" value="1"/>
</dbReference>
<dbReference type="SUPFAM" id="SSF56112">
    <property type="entry name" value="Protein kinase-like (PK-like)"/>
    <property type="match status" value="1"/>
</dbReference>
<dbReference type="InterPro" id="IPR016024">
    <property type="entry name" value="ARM-type_fold"/>
</dbReference>
<protein>
    <submittedName>
        <fullName evidence="8">Cytokinesis protein sepH (Serine/threonine-protein kinase sepH)</fullName>
    </submittedName>
</protein>
<dbReference type="PANTHER" id="PTHR48016">
    <property type="entry name" value="MAP KINASE KINASE KINASE SSK2-RELATED-RELATED"/>
    <property type="match status" value="1"/>
</dbReference>
<evidence type="ECO:0000256" key="2">
    <source>
        <dbReference type="ARBA" id="ARBA00022741"/>
    </source>
</evidence>
<dbReference type="PROSITE" id="PS50011">
    <property type="entry name" value="PROTEIN_KINASE_DOM"/>
    <property type="match status" value="1"/>
</dbReference>
<dbReference type="InterPro" id="IPR011989">
    <property type="entry name" value="ARM-like"/>
</dbReference>
<dbReference type="Gene3D" id="1.25.10.10">
    <property type="entry name" value="Leucine-rich Repeat Variant"/>
    <property type="match status" value="2"/>
</dbReference>
<dbReference type="InterPro" id="IPR050538">
    <property type="entry name" value="MAP_kinase_kinase_kinase"/>
</dbReference>
<dbReference type="SUPFAM" id="SSF48371">
    <property type="entry name" value="ARM repeat"/>
    <property type="match status" value="1"/>
</dbReference>
<feature type="compositionally biased region" description="Acidic residues" evidence="6">
    <location>
        <begin position="609"/>
        <end position="632"/>
    </location>
</feature>
<proteinExistence type="predicted"/>
<feature type="compositionally biased region" description="Acidic residues" evidence="6">
    <location>
        <begin position="503"/>
        <end position="527"/>
    </location>
</feature>
<feature type="compositionally biased region" description="Acidic residues" evidence="6">
    <location>
        <begin position="457"/>
        <end position="471"/>
    </location>
</feature>
<keyword evidence="1" id="KW-0808">Transferase</keyword>
<evidence type="ECO:0000256" key="3">
    <source>
        <dbReference type="ARBA" id="ARBA00022777"/>
    </source>
</evidence>
<evidence type="ECO:0000256" key="5">
    <source>
        <dbReference type="PROSITE-ProRule" id="PRU10141"/>
    </source>
</evidence>
<sequence>MPVRPRNHGAGHKISEKYTLGDKIGQGGFGTVYACRNSVTGETVAVKSIGLRNLNKESLRLIEEEVTLLKKLDHPNIVKYIDTVRTNDHLHIVLEYMENGSLARNLKLFGALSQSLCALYIRQVLNGLAYLHEQGVIHRDIKGANILTTKQGLVKLADFGVATHTSAQTNDVVGTPYWMAPEIIEMSGPTTACDIWSVGCTIVELLTLKPPYFDVPPMAALWRIVQDDHPPLPEGLSNALQEFLLLCFKKEPLLRSSAKDLLRHRWVHKARGIHEPKFVRADGMRFGVDDVGDDDAEDDRGSLGEVHGEPPATPSSPAPQDGSPDSSIDSRSVRRRGGAGQGQGSSRGRGSFGGDDLYEIRQPSSSGLDLGDGDQARSVSVSEKQRTLWRKSVMNTIKLSEEQRAAGLKKAQREMEEATANGGLSGTKGRRNSQAVVAEEDEDDEPLTFQTSRSTAEEDEEDDDEEENWDDWEQHDLETAAMARRRKKNRSSKGKFAGRENGGDDDDDDDDDDEDDDELDFSFEEVGDSERGKELQNQFRAMIGSRSGKSLKGNPNPRLSVGDFDPHDLDGAFGDDQHQQQQQQSLRKPASGASASGLESKLARFRESNDDEAGGGLEDDIDGDFEIGDETDQGGTKVIEALKRRMASATDQDGSGPEFDEYKDPFMDELFDEEDDEEGDFEEDAGQSLVAQQSLQVEKLIGLLRPDQDDETVLNACSRLTTLFREHPAQRKTLLTHHGVIPIMEMLEMSNTKVLHAVLKVVGQIIENDREFQELLSLAGLIPIVAKFCRPTVSRNIRLQAASLVKQFLKTSSVTLQMFVACGGLPILAGLLVPCQQTPEGGAGSEPSSSASSLRVGVPGQPDIALAFVAVDGIKRVFQLSSRGSGRGTIPKNDFCRLFAKEGVLRQLVGLLEHCRTPKGEAECAVLGIQSAAFIVEIAEVLLVFSHGDSVVKHHFADTAVLEGILRTLTLEAPFYRAGAASPSQQGSLDTTKTGKVVLSEDEMGPLVKTLLKCVKNLSMEPSVLETLEAAGAIPTLVPFLSYCSSMSKLANSQMEAVKPKKPLGVGSKPVSAKRNLAMIPGRPLSASQEQLVKEIQNLVMLAMFYLCRLSRSRQEQAAISGIIPHLMDAVATRSPVKTFALQILTDFAHTSDLTRDQLWRCEALDFYLDLLVSGDVFWQEKAFISLGAWLAHANPEVERAMLRPRSLQRLVSLFQSAQGNSFENYVKELLMMMTRSNKLSEAIGRSGLFMAELVARLSFPKAEVRINLLKMLKIIGEHHQDLEHLVLEHNLFAVVTKLAKQAEDAHRVLVAEIANQLLEEWRAVLLA</sequence>
<dbReference type="Pfam" id="PF00069">
    <property type="entry name" value="Pkinase"/>
    <property type="match status" value="1"/>
</dbReference>
<dbReference type="InterPro" id="IPR000719">
    <property type="entry name" value="Prot_kinase_dom"/>
</dbReference>
<feature type="region of interest" description="Disordered" evidence="6">
    <location>
        <begin position="285"/>
        <end position="385"/>
    </location>
</feature>
<reference evidence="8 9" key="1">
    <citation type="submission" date="2024-02" db="EMBL/GenBank/DDBJ databases">
        <authorList>
            <person name="Chen Y."/>
            <person name="Shah S."/>
            <person name="Dougan E. K."/>
            <person name="Thang M."/>
            <person name="Chan C."/>
        </authorList>
    </citation>
    <scope>NUCLEOTIDE SEQUENCE [LARGE SCALE GENOMIC DNA]</scope>
</reference>
<feature type="binding site" evidence="5">
    <location>
        <position position="47"/>
    </location>
    <ligand>
        <name>ATP</name>
        <dbReference type="ChEBI" id="CHEBI:30616"/>
    </ligand>
</feature>
<gene>
    <name evidence="8" type="ORF">SCF082_LOCUS53493</name>
</gene>
<evidence type="ECO:0000313" key="8">
    <source>
        <dbReference type="EMBL" id="CAK9115598.1"/>
    </source>
</evidence>
<keyword evidence="3 8" id="KW-0418">Kinase</keyword>
<dbReference type="EMBL" id="CAXAMM010044662">
    <property type="protein sequence ID" value="CAK9115598.1"/>
    <property type="molecule type" value="Genomic_DNA"/>
</dbReference>
<dbReference type="SMART" id="SM00220">
    <property type="entry name" value="S_TKc"/>
    <property type="match status" value="1"/>
</dbReference>
<keyword evidence="2 5" id="KW-0547">Nucleotide-binding</keyword>
<accession>A0ABP0STC0</accession>
<evidence type="ECO:0000256" key="4">
    <source>
        <dbReference type="ARBA" id="ARBA00022840"/>
    </source>
</evidence>
<keyword evidence="9" id="KW-1185">Reference proteome</keyword>
<dbReference type="PROSITE" id="PS51257">
    <property type="entry name" value="PROKAR_LIPOPROTEIN"/>
    <property type="match status" value="1"/>
</dbReference>
<dbReference type="GO" id="GO:0016301">
    <property type="term" value="F:kinase activity"/>
    <property type="evidence" value="ECO:0007669"/>
    <property type="project" value="UniProtKB-KW"/>
</dbReference>
<organism evidence="8 9">
    <name type="scientific">Durusdinium trenchii</name>
    <dbReference type="NCBI Taxonomy" id="1381693"/>
    <lineage>
        <taxon>Eukaryota</taxon>
        <taxon>Sar</taxon>
        <taxon>Alveolata</taxon>
        <taxon>Dinophyceae</taxon>
        <taxon>Suessiales</taxon>
        <taxon>Symbiodiniaceae</taxon>
        <taxon>Durusdinium</taxon>
    </lineage>
</organism>
<evidence type="ECO:0000256" key="1">
    <source>
        <dbReference type="ARBA" id="ARBA00022679"/>
    </source>
</evidence>